<evidence type="ECO:0000259" key="10">
    <source>
        <dbReference type="Pfam" id="PF18795"/>
    </source>
</evidence>
<evidence type="ECO:0000256" key="1">
    <source>
        <dbReference type="ARBA" id="ARBA00004496"/>
    </source>
</evidence>
<evidence type="ECO:0000256" key="2">
    <source>
        <dbReference type="ARBA" id="ARBA00006823"/>
    </source>
</evidence>
<feature type="domain" description="DNA mismatch repair protein HSM3 C-terminal" evidence="9">
    <location>
        <begin position="360"/>
        <end position="473"/>
    </location>
</feature>
<dbReference type="InterPro" id="IPR041335">
    <property type="entry name" value="HSM3_N"/>
</dbReference>
<evidence type="ECO:0000256" key="3">
    <source>
        <dbReference type="ARBA" id="ARBA00019167"/>
    </source>
</evidence>
<evidence type="ECO:0000313" key="11">
    <source>
        <dbReference type="EMBL" id="VEU21979.1"/>
    </source>
</evidence>
<comment type="subcellular location">
    <subcellularLocation>
        <location evidence="1">Cytoplasm</location>
    </subcellularLocation>
</comment>
<feature type="domain" description="DNA mismatch repair protein HSM3 N-terminal" evidence="10">
    <location>
        <begin position="19"/>
        <end position="247"/>
    </location>
</feature>
<proteinExistence type="inferred from homology"/>
<comment type="similarity">
    <text evidence="2">Belongs to the proteasome subunit S5B/HSM3 family.</text>
</comment>
<evidence type="ECO:0000313" key="12">
    <source>
        <dbReference type="Proteomes" id="UP000290900"/>
    </source>
</evidence>
<evidence type="ECO:0000256" key="4">
    <source>
        <dbReference type="ARBA" id="ARBA00022490"/>
    </source>
</evidence>
<dbReference type="InParanoid" id="A0A448YM04"/>
<dbReference type="OrthoDB" id="4074002at2759"/>
<evidence type="ECO:0000256" key="6">
    <source>
        <dbReference type="ARBA" id="ARBA00023186"/>
    </source>
</evidence>
<dbReference type="Pfam" id="PF18794">
    <property type="entry name" value="HSM3_C"/>
    <property type="match status" value="1"/>
</dbReference>
<evidence type="ECO:0000256" key="7">
    <source>
        <dbReference type="ARBA" id="ARBA00023204"/>
    </source>
</evidence>
<dbReference type="Gene3D" id="1.25.10.50">
    <property type="match status" value="1"/>
</dbReference>
<evidence type="ECO:0000256" key="8">
    <source>
        <dbReference type="ARBA" id="ARBA00024671"/>
    </source>
</evidence>
<dbReference type="EMBL" id="CAACVR010000015">
    <property type="protein sequence ID" value="VEU21979.1"/>
    <property type="molecule type" value="Genomic_DNA"/>
</dbReference>
<keyword evidence="4" id="KW-0963">Cytoplasm</keyword>
<keyword evidence="5" id="KW-0227">DNA damage</keyword>
<dbReference type="InterPro" id="IPR040752">
    <property type="entry name" value="HSM3_C"/>
</dbReference>
<protein>
    <recommendedName>
        <fullName evidence="3">DNA mismatch repair protein HSM3</fullName>
    </recommendedName>
</protein>
<comment type="function">
    <text evidence="8">Involved in DNA mismatch repair in slow-growing cells. Acts as a chaperone during the assembly of the 26S proteasome, specifically of the base subcomplex of the 19S regulatory complex (RC).</text>
</comment>
<gene>
    <name evidence="11" type="ORF">BRENAR_LOCUS2711</name>
</gene>
<dbReference type="AlphaFoldDB" id="A0A448YM04"/>
<dbReference type="FunCoup" id="A0A448YM04">
    <property type="interactions" value="114"/>
</dbReference>
<keyword evidence="12" id="KW-1185">Reference proteome</keyword>
<dbReference type="GO" id="GO:0005737">
    <property type="term" value="C:cytoplasm"/>
    <property type="evidence" value="ECO:0007669"/>
    <property type="project" value="UniProtKB-SubCell"/>
</dbReference>
<dbReference type="InterPro" id="IPR016024">
    <property type="entry name" value="ARM-type_fold"/>
</dbReference>
<dbReference type="Pfam" id="PF18795">
    <property type="entry name" value="HSM3_N"/>
    <property type="match status" value="1"/>
</dbReference>
<dbReference type="SUPFAM" id="SSF48371">
    <property type="entry name" value="ARM repeat"/>
    <property type="match status" value="1"/>
</dbReference>
<evidence type="ECO:0000256" key="5">
    <source>
        <dbReference type="ARBA" id="ARBA00022763"/>
    </source>
</evidence>
<evidence type="ECO:0000259" key="9">
    <source>
        <dbReference type="Pfam" id="PF18794"/>
    </source>
</evidence>
<keyword evidence="7" id="KW-0234">DNA repair</keyword>
<accession>A0A448YM04</accession>
<keyword evidence="6" id="KW-0143">Chaperone</keyword>
<organism evidence="11 12">
    <name type="scientific">Brettanomyces naardenensis</name>
    <name type="common">Yeast</name>
    <dbReference type="NCBI Taxonomy" id="13370"/>
    <lineage>
        <taxon>Eukaryota</taxon>
        <taxon>Fungi</taxon>
        <taxon>Dikarya</taxon>
        <taxon>Ascomycota</taxon>
        <taxon>Saccharomycotina</taxon>
        <taxon>Pichiomycetes</taxon>
        <taxon>Pichiales</taxon>
        <taxon>Pichiaceae</taxon>
        <taxon>Brettanomyces</taxon>
    </lineage>
</organism>
<dbReference type="GO" id="GO:0006281">
    <property type="term" value="P:DNA repair"/>
    <property type="evidence" value="ECO:0007669"/>
    <property type="project" value="UniProtKB-KW"/>
</dbReference>
<name>A0A448YM04_BRENA</name>
<dbReference type="Proteomes" id="UP000290900">
    <property type="component" value="Unassembled WGS sequence"/>
</dbReference>
<sequence>MTTFHTDLQDPTLVKTLVHLNELRQATAIDANERLFDQAELKLRGDSSLYQNEDLIINEFAPLILDIVRSDRTTAGAKTLSIKLLDSILDHYSFDQILDKFSMNLLIEGLNTNKDELRIMATHVLLKARPADIVANTSIVVTLVSLLSNTDSSVGLVNAVEQCLLQLAAGGELVRRRIKSDEVINVLRQIKADPKVRPRIYDLIVNLLPIIPDLPDDLYLISLEEFENEDDILLNSLVLSFYTKLLEVASTDSRISFVLDKIDEQIDFITRVYIDLDFKKELKNFFNLEPVVFLSQLSRIATGKFEKVDRTYKILNFAIDRYTTKDGDSSSVYLLAKVDPSFFESRDAFTQGFNLESRTIPIFDNMVKDRTLLLEKLRVTSTQIAALEVTDFMEVVQSLTSTDFGIRKLVNDWPSLMTRLLGITNVANPEIWKYKINILESLYNARGSIGVWSRRVREEYSLMKNGRPLTSEADVMDTTGP</sequence>
<dbReference type="STRING" id="13370.A0A448YM04"/>
<reference evidence="11 12" key="1">
    <citation type="submission" date="2018-12" db="EMBL/GenBank/DDBJ databases">
        <authorList>
            <person name="Tiukova I."/>
            <person name="Dainat J."/>
        </authorList>
    </citation>
    <scope>NUCLEOTIDE SEQUENCE [LARGE SCALE GENOMIC DNA]</scope>
</reference>
<dbReference type="Gene3D" id="1.25.40.580">
    <property type="match status" value="1"/>
</dbReference>